<gene>
    <name evidence="1" type="ORF">DPEC_G00324750</name>
</gene>
<proteinExistence type="predicted"/>
<dbReference type="Proteomes" id="UP001157502">
    <property type="component" value="Chromosome 31"/>
</dbReference>
<comment type="caution">
    <text evidence="1">The sequence shown here is derived from an EMBL/GenBank/DDBJ whole genome shotgun (WGS) entry which is preliminary data.</text>
</comment>
<organism evidence="1 2">
    <name type="scientific">Dallia pectoralis</name>
    <name type="common">Alaska blackfish</name>
    <dbReference type="NCBI Taxonomy" id="75939"/>
    <lineage>
        <taxon>Eukaryota</taxon>
        <taxon>Metazoa</taxon>
        <taxon>Chordata</taxon>
        <taxon>Craniata</taxon>
        <taxon>Vertebrata</taxon>
        <taxon>Euteleostomi</taxon>
        <taxon>Actinopterygii</taxon>
        <taxon>Neopterygii</taxon>
        <taxon>Teleostei</taxon>
        <taxon>Protacanthopterygii</taxon>
        <taxon>Esociformes</taxon>
        <taxon>Umbridae</taxon>
        <taxon>Dallia</taxon>
    </lineage>
</organism>
<dbReference type="EMBL" id="CM055758">
    <property type="protein sequence ID" value="KAJ7988552.1"/>
    <property type="molecule type" value="Genomic_DNA"/>
</dbReference>
<evidence type="ECO:0000313" key="2">
    <source>
        <dbReference type="Proteomes" id="UP001157502"/>
    </source>
</evidence>
<protein>
    <submittedName>
        <fullName evidence="1">Uncharacterized protein</fullName>
    </submittedName>
</protein>
<sequence>MSKKRSKAGEGQRKTRRRVSFLSSIPPDLLEGTAPTTSDEHSSGPGLTPEPTSTVGSHSGWTRFLSRWDCHHKYSPEVIPVVPQPFQDHSSPRPQSPDSDAQGQILPGSQSDTGTECRDLVNLEALGLPNIGNSCFLNATLQCLLVLPVFLQEIHRQRIENLSWLSSCYNLHRGGLRESTQGQRSVRRRWWGQSLPKGQEESRRGKKPFSSFSAAPHLLLIAFLL</sequence>
<keyword evidence="2" id="KW-1185">Reference proteome</keyword>
<name>A0ACC2FB07_DALPE</name>
<evidence type="ECO:0000313" key="1">
    <source>
        <dbReference type="EMBL" id="KAJ7988552.1"/>
    </source>
</evidence>
<accession>A0ACC2FB07</accession>
<reference evidence="1" key="1">
    <citation type="submission" date="2021-05" db="EMBL/GenBank/DDBJ databases">
        <authorList>
            <person name="Pan Q."/>
            <person name="Jouanno E."/>
            <person name="Zahm M."/>
            <person name="Klopp C."/>
            <person name="Cabau C."/>
            <person name="Louis A."/>
            <person name="Berthelot C."/>
            <person name="Parey E."/>
            <person name="Roest Crollius H."/>
            <person name="Montfort J."/>
            <person name="Robinson-Rechavi M."/>
            <person name="Bouchez O."/>
            <person name="Lampietro C."/>
            <person name="Lopez Roques C."/>
            <person name="Donnadieu C."/>
            <person name="Postlethwait J."/>
            <person name="Bobe J."/>
            <person name="Dillon D."/>
            <person name="Chandos A."/>
            <person name="von Hippel F."/>
            <person name="Guiguen Y."/>
        </authorList>
    </citation>
    <scope>NUCLEOTIDE SEQUENCE</scope>
    <source>
        <strain evidence="1">YG-Jan2019</strain>
    </source>
</reference>